<evidence type="ECO:0000256" key="6">
    <source>
        <dbReference type="SAM" id="MobiDB-lite"/>
    </source>
</evidence>
<dbReference type="GO" id="GO:0009617">
    <property type="term" value="P:response to bacterium"/>
    <property type="evidence" value="ECO:0007669"/>
    <property type="project" value="Ensembl"/>
</dbReference>
<reference evidence="8" key="1">
    <citation type="submission" date="2025-08" db="UniProtKB">
        <authorList>
            <consortium name="Ensembl"/>
        </authorList>
    </citation>
    <scope>IDENTIFICATION</scope>
</reference>
<keyword evidence="3" id="KW-0597">Phosphoprotein</keyword>
<evidence type="ECO:0000313" key="8">
    <source>
        <dbReference type="Ensembl" id="ENSJJAP00000013962.1"/>
    </source>
</evidence>
<dbReference type="GO" id="GO:0043199">
    <property type="term" value="F:sulfate binding"/>
    <property type="evidence" value="ECO:0007669"/>
    <property type="project" value="Ensembl"/>
</dbReference>
<accession>A0A8C5KTK2</accession>
<name>A0A8C5KTK2_JACJA</name>
<sequence length="149" mass="16350">MKFFTVLLLASLASASPAVLYGESLALSLTPAISLVPDVQFTQTSQASMEHIFNENLSKEPFPFREELISREDVVIESTKPNSQKAQPQLRSTEHQLEETTELTPRAATTSEGRLAKLGHAVGKDLDKIIKGLVNYVEDIIPGVNGIMR</sequence>
<dbReference type="Proteomes" id="UP000694385">
    <property type="component" value="Unassembled WGS sequence"/>
</dbReference>
<proteinExistence type="inferred from homology"/>
<dbReference type="OMA" id="SEEETHW"/>
<protein>
    <recommendedName>
        <fullName evidence="2">Glycosylation-dependent cell adhesion molecule 1</fullName>
    </recommendedName>
</protein>
<dbReference type="GO" id="GO:0005576">
    <property type="term" value="C:extracellular region"/>
    <property type="evidence" value="ECO:0007669"/>
    <property type="project" value="Ensembl"/>
</dbReference>
<feature type="chain" id="PRO_5034528844" description="Glycosylation-dependent cell adhesion molecule 1" evidence="7">
    <location>
        <begin position="16"/>
        <end position="149"/>
    </location>
</feature>
<evidence type="ECO:0000256" key="5">
    <source>
        <dbReference type="ARBA" id="ARBA00023180"/>
    </source>
</evidence>
<organism evidence="8 9">
    <name type="scientific">Jaculus jaculus</name>
    <name type="common">Lesser Egyptian jerboa</name>
    <dbReference type="NCBI Taxonomy" id="51337"/>
    <lineage>
        <taxon>Eukaryota</taxon>
        <taxon>Metazoa</taxon>
        <taxon>Chordata</taxon>
        <taxon>Craniata</taxon>
        <taxon>Vertebrata</taxon>
        <taxon>Euteleostomi</taxon>
        <taxon>Mammalia</taxon>
        <taxon>Eutheria</taxon>
        <taxon>Euarchontoglires</taxon>
        <taxon>Glires</taxon>
        <taxon>Rodentia</taxon>
        <taxon>Myomorpha</taxon>
        <taxon>Dipodoidea</taxon>
        <taxon>Dipodidae</taxon>
        <taxon>Dipodinae</taxon>
        <taxon>Jaculus</taxon>
    </lineage>
</organism>
<dbReference type="Pfam" id="PF05242">
    <property type="entry name" value="GLYCAM-1"/>
    <property type="match status" value="1"/>
</dbReference>
<dbReference type="GeneTree" id="ENSGT00520000060242"/>
<evidence type="ECO:0000256" key="2">
    <source>
        <dbReference type="ARBA" id="ARBA00017339"/>
    </source>
</evidence>
<dbReference type="GO" id="GO:0050839">
    <property type="term" value="F:cell adhesion molecule binding"/>
    <property type="evidence" value="ECO:0007669"/>
    <property type="project" value="Ensembl"/>
</dbReference>
<evidence type="ECO:0000256" key="1">
    <source>
        <dbReference type="ARBA" id="ARBA00006292"/>
    </source>
</evidence>
<comment type="similarity">
    <text evidence="1">Belongs to the PP3/GlyCAM-1 family.</text>
</comment>
<keyword evidence="5" id="KW-0325">Glycoprotein</keyword>
<reference evidence="8" key="2">
    <citation type="submission" date="2025-09" db="UniProtKB">
        <authorList>
            <consortium name="Ensembl"/>
        </authorList>
    </citation>
    <scope>IDENTIFICATION</scope>
</reference>
<feature type="region of interest" description="Disordered" evidence="6">
    <location>
        <begin position="77"/>
        <end position="111"/>
    </location>
</feature>
<evidence type="ECO:0000256" key="7">
    <source>
        <dbReference type="SAM" id="SignalP"/>
    </source>
</evidence>
<evidence type="ECO:0000313" key="9">
    <source>
        <dbReference type="Proteomes" id="UP000694385"/>
    </source>
</evidence>
<feature type="compositionally biased region" description="Polar residues" evidence="6">
    <location>
        <begin position="79"/>
        <end position="91"/>
    </location>
</feature>
<dbReference type="AlphaFoldDB" id="A0A8C5KTK2"/>
<dbReference type="InterPro" id="IPR007906">
    <property type="entry name" value="GLYCAM-1"/>
</dbReference>
<evidence type="ECO:0000256" key="4">
    <source>
        <dbReference type="ARBA" id="ARBA00022729"/>
    </source>
</evidence>
<keyword evidence="9" id="KW-1185">Reference proteome</keyword>
<keyword evidence="4 7" id="KW-0732">Signal</keyword>
<evidence type="ECO:0000256" key="3">
    <source>
        <dbReference type="ARBA" id="ARBA00022553"/>
    </source>
</evidence>
<feature type="signal peptide" evidence="7">
    <location>
        <begin position="1"/>
        <end position="15"/>
    </location>
</feature>
<dbReference type="Ensembl" id="ENSJJAT00000020456.1">
    <property type="protein sequence ID" value="ENSJJAP00000013962.1"/>
    <property type="gene ID" value="ENSJJAG00000016549.1"/>
</dbReference>